<dbReference type="AlphaFoldDB" id="A0AA36IFZ7"/>
<proteinExistence type="predicted"/>
<evidence type="ECO:0000313" key="2">
    <source>
        <dbReference type="Proteomes" id="UP001178507"/>
    </source>
</evidence>
<feature type="non-terminal residue" evidence="1">
    <location>
        <position position="1"/>
    </location>
</feature>
<evidence type="ECO:0000313" key="1">
    <source>
        <dbReference type="EMBL" id="CAJ1387059.1"/>
    </source>
</evidence>
<keyword evidence="2" id="KW-1185">Reference proteome</keyword>
<reference evidence="1" key="1">
    <citation type="submission" date="2023-08" db="EMBL/GenBank/DDBJ databases">
        <authorList>
            <person name="Chen Y."/>
            <person name="Shah S."/>
            <person name="Dougan E. K."/>
            <person name="Thang M."/>
            <person name="Chan C."/>
        </authorList>
    </citation>
    <scope>NUCLEOTIDE SEQUENCE</scope>
</reference>
<dbReference type="EMBL" id="CAUJNA010001449">
    <property type="protein sequence ID" value="CAJ1387059.1"/>
    <property type="molecule type" value="Genomic_DNA"/>
</dbReference>
<gene>
    <name evidence="1" type="ORF">EVOR1521_LOCUS13206</name>
</gene>
<protein>
    <submittedName>
        <fullName evidence="1">Uncharacterized protein</fullName>
    </submittedName>
</protein>
<sequence length="99" mass="10361">QAPMIRLVESIESGPEALVRLTIPDGQAPGSLPEGCYVEFSDVQGCAGISSHQEVSPCGEKVTAWKISSKPSDPVNSIRIGDTSGFPPHISGGLVTEKK</sequence>
<name>A0AA36IFZ7_9DINO</name>
<dbReference type="Proteomes" id="UP001178507">
    <property type="component" value="Unassembled WGS sequence"/>
</dbReference>
<organism evidence="1 2">
    <name type="scientific">Effrenium voratum</name>
    <dbReference type="NCBI Taxonomy" id="2562239"/>
    <lineage>
        <taxon>Eukaryota</taxon>
        <taxon>Sar</taxon>
        <taxon>Alveolata</taxon>
        <taxon>Dinophyceae</taxon>
        <taxon>Suessiales</taxon>
        <taxon>Symbiodiniaceae</taxon>
        <taxon>Effrenium</taxon>
    </lineage>
</organism>
<dbReference type="Gene3D" id="2.40.30.180">
    <property type="entry name" value="Ubiquitin-activating enzyme E1, FCCH domain"/>
    <property type="match status" value="1"/>
</dbReference>
<accession>A0AA36IFZ7</accession>
<comment type="caution">
    <text evidence="1">The sequence shown here is derived from an EMBL/GenBank/DDBJ whole genome shotgun (WGS) entry which is preliminary data.</text>
</comment>
<dbReference type="InterPro" id="IPR042302">
    <property type="entry name" value="E1_FCCH_sf"/>
</dbReference>
<feature type="non-terminal residue" evidence="1">
    <location>
        <position position="99"/>
    </location>
</feature>